<evidence type="ECO:0000256" key="2">
    <source>
        <dbReference type="ARBA" id="ARBA00023015"/>
    </source>
</evidence>
<evidence type="ECO:0000313" key="9">
    <source>
        <dbReference type="Proteomes" id="UP001141552"/>
    </source>
</evidence>
<evidence type="ECO:0000256" key="5">
    <source>
        <dbReference type="ARBA" id="ARBA00023242"/>
    </source>
</evidence>
<evidence type="ECO:0000313" key="8">
    <source>
        <dbReference type="EMBL" id="KAJ4827365.1"/>
    </source>
</evidence>
<dbReference type="PANTHER" id="PTHR34067:SF20">
    <property type="entry name" value="OS08G0206700 PROTEIN"/>
    <property type="match status" value="1"/>
</dbReference>
<dbReference type="Pfam" id="PF01429">
    <property type="entry name" value="MBD"/>
    <property type="match status" value="1"/>
</dbReference>
<comment type="caution">
    <text evidence="8">The sequence shown here is derived from an EMBL/GenBank/DDBJ whole genome shotgun (WGS) entry which is preliminary data.</text>
</comment>
<keyword evidence="2" id="KW-0805">Transcription regulation</keyword>
<dbReference type="GO" id="GO:0005634">
    <property type="term" value="C:nucleus"/>
    <property type="evidence" value="ECO:0007669"/>
    <property type="project" value="UniProtKB-SubCell"/>
</dbReference>
<organism evidence="8 9">
    <name type="scientific">Turnera subulata</name>
    <dbReference type="NCBI Taxonomy" id="218843"/>
    <lineage>
        <taxon>Eukaryota</taxon>
        <taxon>Viridiplantae</taxon>
        <taxon>Streptophyta</taxon>
        <taxon>Embryophyta</taxon>
        <taxon>Tracheophyta</taxon>
        <taxon>Spermatophyta</taxon>
        <taxon>Magnoliopsida</taxon>
        <taxon>eudicotyledons</taxon>
        <taxon>Gunneridae</taxon>
        <taxon>Pentapetalae</taxon>
        <taxon>rosids</taxon>
        <taxon>fabids</taxon>
        <taxon>Malpighiales</taxon>
        <taxon>Passifloraceae</taxon>
        <taxon>Turnera</taxon>
    </lineage>
</organism>
<dbReference type="InterPro" id="IPR038945">
    <property type="entry name" value="MBD13-like"/>
</dbReference>
<dbReference type="Gene3D" id="3.30.890.10">
    <property type="entry name" value="Methyl-cpg-binding Protein 2, Chain A"/>
    <property type="match status" value="1"/>
</dbReference>
<feature type="region of interest" description="Disordered" evidence="6">
    <location>
        <begin position="1"/>
        <end position="68"/>
    </location>
</feature>
<dbReference type="OrthoDB" id="10072024at2759"/>
<dbReference type="GO" id="GO:0003677">
    <property type="term" value="F:DNA binding"/>
    <property type="evidence" value="ECO:0007669"/>
    <property type="project" value="UniProtKB-KW"/>
</dbReference>
<name>A0A9Q0F9H1_9ROSI</name>
<accession>A0A9Q0F9H1</accession>
<proteinExistence type="predicted"/>
<dbReference type="InterPro" id="IPR001739">
    <property type="entry name" value="Methyl_CpG_DNA-bd"/>
</dbReference>
<dbReference type="PANTHER" id="PTHR34067">
    <property type="entry name" value="OS04G0193200 PROTEIN"/>
    <property type="match status" value="1"/>
</dbReference>
<evidence type="ECO:0000256" key="1">
    <source>
        <dbReference type="ARBA" id="ARBA00004123"/>
    </source>
</evidence>
<protein>
    <recommendedName>
        <fullName evidence="7">MBD domain-containing protein</fullName>
    </recommendedName>
</protein>
<dbReference type="InterPro" id="IPR016177">
    <property type="entry name" value="DNA-bd_dom_sf"/>
</dbReference>
<evidence type="ECO:0000259" key="7">
    <source>
        <dbReference type="PROSITE" id="PS50982"/>
    </source>
</evidence>
<feature type="domain" description="MBD" evidence="7">
    <location>
        <begin position="64"/>
        <end position="137"/>
    </location>
</feature>
<evidence type="ECO:0000256" key="4">
    <source>
        <dbReference type="ARBA" id="ARBA00023163"/>
    </source>
</evidence>
<dbReference type="AlphaFoldDB" id="A0A9Q0F9H1"/>
<dbReference type="Proteomes" id="UP001141552">
    <property type="component" value="Unassembled WGS sequence"/>
</dbReference>
<keyword evidence="9" id="KW-1185">Reference proteome</keyword>
<reference evidence="8" key="1">
    <citation type="submission" date="2022-02" db="EMBL/GenBank/DDBJ databases">
        <authorList>
            <person name="Henning P.M."/>
            <person name="McCubbin A.G."/>
            <person name="Shore J.S."/>
        </authorList>
    </citation>
    <scope>NUCLEOTIDE SEQUENCE</scope>
    <source>
        <strain evidence="8">F60SS</strain>
        <tissue evidence="8">Leaves</tissue>
    </source>
</reference>
<evidence type="ECO:0000256" key="6">
    <source>
        <dbReference type="SAM" id="MobiDB-lite"/>
    </source>
</evidence>
<comment type="subcellular location">
    <subcellularLocation>
        <location evidence="1">Nucleus</location>
    </subcellularLocation>
</comment>
<evidence type="ECO:0000256" key="3">
    <source>
        <dbReference type="ARBA" id="ARBA00023125"/>
    </source>
</evidence>
<sequence>MEPTPAVPNNINSPAAENPLLPCASLSESTEDDGRVTGDSTTKWKSPTPKPTMSSATPPPRFRRNISDETVSWLPTGWVVEDRARTIGPHIDRYYFDPTMGRRFRSKKEVLTYLESGILPKRPKRKAAPARLDGENS</sequence>
<keyword evidence="3" id="KW-0238">DNA-binding</keyword>
<dbReference type="SUPFAM" id="SSF54171">
    <property type="entry name" value="DNA-binding domain"/>
    <property type="match status" value="1"/>
</dbReference>
<reference evidence="8" key="2">
    <citation type="journal article" date="2023" name="Plants (Basel)">
        <title>Annotation of the Turnera subulata (Passifloraceae) Draft Genome Reveals the S-Locus Evolved after the Divergence of Turneroideae from Passifloroideae in a Stepwise Manner.</title>
        <authorList>
            <person name="Henning P.M."/>
            <person name="Roalson E.H."/>
            <person name="Mir W."/>
            <person name="McCubbin A.G."/>
            <person name="Shore J.S."/>
        </authorList>
    </citation>
    <scope>NUCLEOTIDE SEQUENCE</scope>
    <source>
        <strain evidence="8">F60SS</strain>
    </source>
</reference>
<dbReference type="EMBL" id="JAKUCV010006429">
    <property type="protein sequence ID" value="KAJ4827365.1"/>
    <property type="molecule type" value="Genomic_DNA"/>
</dbReference>
<gene>
    <name evidence="8" type="ORF">Tsubulata_014957</name>
</gene>
<dbReference type="PROSITE" id="PS50982">
    <property type="entry name" value="MBD"/>
    <property type="match status" value="1"/>
</dbReference>
<feature type="compositionally biased region" description="Low complexity" evidence="6">
    <location>
        <begin position="40"/>
        <end position="56"/>
    </location>
</feature>
<keyword evidence="4" id="KW-0804">Transcription</keyword>
<keyword evidence="5" id="KW-0539">Nucleus</keyword>